<dbReference type="PROSITE" id="PS50113">
    <property type="entry name" value="PAC"/>
    <property type="match status" value="1"/>
</dbReference>
<feature type="domain" description="Sigma-54 factor interaction" evidence="7">
    <location>
        <begin position="264"/>
        <end position="494"/>
    </location>
</feature>
<dbReference type="PROSITE" id="PS50045">
    <property type="entry name" value="SIGMA54_INTERACT_4"/>
    <property type="match status" value="1"/>
</dbReference>
<dbReference type="Gene3D" id="3.30.450.20">
    <property type="entry name" value="PAS domain"/>
    <property type="match status" value="1"/>
</dbReference>
<dbReference type="PANTHER" id="PTHR32071">
    <property type="entry name" value="TRANSCRIPTIONAL REGULATORY PROTEIN"/>
    <property type="match status" value="1"/>
</dbReference>
<dbReference type="PROSITE" id="PS50112">
    <property type="entry name" value="PAS"/>
    <property type="match status" value="1"/>
</dbReference>
<dbReference type="EMBL" id="CP104064">
    <property type="protein sequence ID" value="WAH36467.1"/>
    <property type="molecule type" value="Genomic_DNA"/>
</dbReference>
<dbReference type="Pfam" id="PF00158">
    <property type="entry name" value="Sigma54_activat"/>
    <property type="match status" value="1"/>
</dbReference>
<organism evidence="10 11">
    <name type="scientific">Alicyclobacillus dauci</name>
    <dbReference type="NCBI Taxonomy" id="1475485"/>
    <lineage>
        <taxon>Bacteria</taxon>
        <taxon>Bacillati</taxon>
        <taxon>Bacillota</taxon>
        <taxon>Bacilli</taxon>
        <taxon>Bacillales</taxon>
        <taxon>Alicyclobacillaceae</taxon>
        <taxon>Alicyclobacillus</taxon>
    </lineage>
</organism>
<reference evidence="10" key="1">
    <citation type="submission" date="2022-08" db="EMBL/GenBank/DDBJ databases">
        <title>Alicyclobacillus dauci DSM2870, complete genome.</title>
        <authorList>
            <person name="Wang Q."/>
            <person name="Cai R."/>
            <person name="Wang Z."/>
        </authorList>
    </citation>
    <scope>NUCLEOTIDE SEQUENCE</scope>
    <source>
        <strain evidence="10">DSM 28700</strain>
    </source>
</reference>
<dbReference type="Proteomes" id="UP001164803">
    <property type="component" value="Chromosome"/>
</dbReference>
<protein>
    <submittedName>
        <fullName evidence="10">Sigma 54-interacting transcriptional regulator</fullName>
    </submittedName>
</protein>
<dbReference type="SMART" id="SM00382">
    <property type="entry name" value="AAA"/>
    <property type="match status" value="1"/>
</dbReference>
<dbReference type="InterPro" id="IPR035965">
    <property type="entry name" value="PAS-like_dom_sf"/>
</dbReference>
<dbReference type="InterPro" id="IPR025943">
    <property type="entry name" value="Sigma_54_int_dom_ATP-bd_2"/>
</dbReference>
<dbReference type="InterPro" id="IPR003593">
    <property type="entry name" value="AAA+_ATPase"/>
</dbReference>
<dbReference type="InterPro" id="IPR000700">
    <property type="entry name" value="PAS-assoc_C"/>
</dbReference>
<dbReference type="InterPro" id="IPR002078">
    <property type="entry name" value="Sigma_54_int"/>
</dbReference>
<evidence type="ECO:0000256" key="4">
    <source>
        <dbReference type="ARBA" id="ARBA00023125"/>
    </source>
</evidence>
<dbReference type="InterPro" id="IPR027417">
    <property type="entry name" value="P-loop_NTPase"/>
</dbReference>
<dbReference type="Gene3D" id="1.10.8.60">
    <property type="match status" value="1"/>
</dbReference>
<keyword evidence="6" id="KW-0175">Coiled coil</keyword>
<dbReference type="InterPro" id="IPR025944">
    <property type="entry name" value="Sigma_54_int_dom_CS"/>
</dbReference>
<dbReference type="NCBIfam" id="TIGR00229">
    <property type="entry name" value="sensory_box"/>
    <property type="match status" value="1"/>
</dbReference>
<evidence type="ECO:0000256" key="5">
    <source>
        <dbReference type="ARBA" id="ARBA00023163"/>
    </source>
</evidence>
<feature type="domain" description="PAS" evidence="8">
    <location>
        <begin position="119"/>
        <end position="169"/>
    </location>
</feature>
<dbReference type="SUPFAM" id="SSF52540">
    <property type="entry name" value="P-loop containing nucleoside triphosphate hydrolases"/>
    <property type="match status" value="1"/>
</dbReference>
<evidence type="ECO:0000256" key="3">
    <source>
        <dbReference type="ARBA" id="ARBA00023015"/>
    </source>
</evidence>
<evidence type="ECO:0000313" key="10">
    <source>
        <dbReference type="EMBL" id="WAH36467.1"/>
    </source>
</evidence>
<proteinExistence type="predicted"/>
<feature type="coiled-coil region" evidence="6">
    <location>
        <begin position="222"/>
        <end position="256"/>
    </location>
</feature>
<dbReference type="SMART" id="SM00091">
    <property type="entry name" value="PAS"/>
    <property type="match status" value="1"/>
</dbReference>
<dbReference type="PROSITE" id="PS00676">
    <property type="entry name" value="SIGMA54_INTERACT_2"/>
    <property type="match status" value="1"/>
</dbReference>
<name>A0ABY6Z0U8_9BACL</name>
<evidence type="ECO:0000259" key="9">
    <source>
        <dbReference type="PROSITE" id="PS50113"/>
    </source>
</evidence>
<dbReference type="PROSITE" id="PS00675">
    <property type="entry name" value="SIGMA54_INTERACT_1"/>
    <property type="match status" value="1"/>
</dbReference>
<dbReference type="PROSITE" id="PS00688">
    <property type="entry name" value="SIGMA54_INTERACT_3"/>
    <property type="match status" value="1"/>
</dbReference>
<dbReference type="Gene3D" id="1.10.10.60">
    <property type="entry name" value="Homeodomain-like"/>
    <property type="match status" value="1"/>
</dbReference>
<dbReference type="InterPro" id="IPR000014">
    <property type="entry name" value="PAS"/>
</dbReference>
<evidence type="ECO:0000256" key="6">
    <source>
        <dbReference type="SAM" id="Coils"/>
    </source>
</evidence>
<dbReference type="InterPro" id="IPR009057">
    <property type="entry name" value="Homeodomain-like_sf"/>
</dbReference>
<keyword evidence="5" id="KW-0804">Transcription</keyword>
<dbReference type="InterPro" id="IPR025662">
    <property type="entry name" value="Sigma_54_int_dom_ATP-bd_1"/>
</dbReference>
<evidence type="ECO:0000313" key="11">
    <source>
        <dbReference type="Proteomes" id="UP001164803"/>
    </source>
</evidence>
<dbReference type="Gene3D" id="3.40.50.300">
    <property type="entry name" value="P-loop containing nucleotide triphosphate hydrolases"/>
    <property type="match status" value="1"/>
</dbReference>
<feature type="domain" description="PAC" evidence="9">
    <location>
        <begin position="186"/>
        <end position="238"/>
    </location>
</feature>
<dbReference type="Pfam" id="PF25601">
    <property type="entry name" value="AAA_lid_14"/>
    <property type="match status" value="1"/>
</dbReference>
<dbReference type="Pfam" id="PF08448">
    <property type="entry name" value="PAS_4"/>
    <property type="match status" value="1"/>
</dbReference>
<dbReference type="InterPro" id="IPR013656">
    <property type="entry name" value="PAS_4"/>
</dbReference>
<dbReference type="SUPFAM" id="SSF46689">
    <property type="entry name" value="Homeodomain-like"/>
    <property type="match status" value="1"/>
</dbReference>
<evidence type="ECO:0000256" key="1">
    <source>
        <dbReference type="ARBA" id="ARBA00022741"/>
    </source>
</evidence>
<dbReference type="RefSeq" id="WP_268043807.1">
    <property type="nucleotide sequence ID" value="NZ_CP104064.1"/>
</dbReference>
<dbReference type="CDD" id="cd00130">
    <property type="entry name" value="PAS"/>
    <property type="match status" value="1"/>
</dbReference>
<keyword evidence="4" id="KW-0238">DNA-binding</keyword>
<evidence type="ECO:0000256" key="2">
    <source>
        <dbReference type="ARBA" id="ARBA00022840"/>
    </source>
</evidence>
<dbReference type="PANTHER" id="PTHR32071:SF57">
    <property type="entry name" value="C4-DICARBOXYLATE TRANSPORT TRANSCRIPTIONAL REGULATORY PROTEIN DCTD"/>
    <property type="match status" value="1"/>
</dbReference>
<dbReference type="CDD" id="cd00009">
    <property type="entry name" value="AAA"/>
    <property type="match status" value="1"/>
</dbReference>
<dbReference type="InterPro" id="IPR058031">
    <property type="entry name" value="AAA_lid_NorR"/>
</dbReference>
<keyword evidence="11" id="KW-1185">Reference proteome</keyword>
<accession>A0ABY6Z0U8</accession>
<dbReference type="SUPFAM" id="SSF55785">
    <property type="entry name" value="PYP-like sensor domain (PAS domain)"/>
    <property type="match status" value="1"/>
</dbReference>
<evidence type="ECO:0000259" key="8">
    <source>
        <dbReference type="PROSITE" id="PS50112"/>
    </source>
</evidence>
<keyword evidence="3" id="KW-0805">Transcription regulation</keyword>
<sequence length="584" mass="65707">MSTIEQSFSDRNDIKLLVLNAIPVATYLVTKAGDILFYNPAAEPYIKRHGAVLKSPQLCSIFKNSLTTIGYVVQIDGIDYLINASSIVHDYLGIITVVTIDDSSVSQLINHHLNNSKAIIDDLQTIFDNSYDVLYVSDGNGITLRASSACEELWGKKPHELIGRSVYDLETEGVYYPSATRIVLERKKKVQIIQKTKTGRQLMVTSTPVFDLSGNVIRVVNASRDITEIQELENEIQNLRDIVAGYQNQLSQLQVAKNAKDGELIYRSKQMEQIIALLGRIAQVDSTVLITGESGVGKEVIANHIHACSSRVDNPFIKVNCAAIPQSLLESELFGYAPGTFTGGQKNGKAGLFELANTGTIFLDEIGDMQLDLQTKILRVLQEREVTRIGSHRSIPLDIRFIVATNQDLTRKVEEGSFRLDLYYRLNVIPINVPPLRERREDVLPIFNHFLHMYIERFHRRSVTLSQEALSIIESYDWPGNVRELKNIVERLMVTTNGTVIDVTDLPINFTRKQSMKLHQEDSKAYHAVEVHELLPLKDATDCVEKQLIELASRNARTLSDIATLLKVNQSTISRKVQKYNMNI</sequence>
<keyword evidence="2" id="KW-0067">ATP-binding</keyword>
<keyword evidence="1" id="KW-0547">Nucleotide-binding</keyword>
<gene>
    <name evidence="10" type="ORF">NZD86_19980</name>
</gene>
<evidence type="ECO:0000259" key="7">
    <source>
        <dbReference type="PROSITE" id="PS50045"/>
    </source>
</evidence>